<dbReference type="InterPro" id="IPR029787">
    <property type="entry name" value="Nucleotide_cyclase"/>
</dbReference>
<dbReference type="InterPro" id="IPR043128">
    <property type="entry name" value="Rev_trsase/Diguanyl_cyclase"/>
</dbReference>
<dbReference type="InterPro" id="IPR000700">
    <property type="entry name" value="PAS-assoc_C"/>
</dbReference>
<feature type="domain" description="GGDEF" evidence="4">
    <location>
        <begin position="285"/>
        <end position="418"/>
    </location>
</feature>
<evidence type="ECO:0000259" key="3">
    <source>
        <dbReference type="PROSITE" id="PS50883"/>
    </source>
</evidence>
<dbReference type="CDD" id="cd00130">
    <property type="entry name" value="PAS"/>
    <property type="match status" value="2"/>
</dbReference>
<proteinExistence type="predicted"/>
<dbReference type="PANTHER" id="PTHR44757:SF2">
    <property type="entry name" value="BIOFILM ARCHITECTURE MAINTENANCE PROTEIN MBAA"/>
    <property type="match status" value="1"/>
</dbReference>
<dbReference type="PROSITE" id="PS50883">
    <property type="entry name" value="EAL"/>
    <property type="match status" value="1"/>
</dbReference>
<dbReference type="PROSITE" id="PS50887">
    <property type="entry name" value="GGDEF"/>
    <property type="match status" value="1"/>
</dbReference>
<dbReference type="Pfam" id="PF13426">
    <property type="entry name" value="PAS_9"/>
    <property type="match status" value="2"/>
</dbReference>
<dbReference type="Proteomes" id="UP001500979">
    <property type="component" value="Unassembled WGS sequence"/>
</dbReference>
<reference evidence="5 6" key="1">
    <citation type="journal article" date="2019" name="Int. J. Syst. Evol. Microbiol.">
        <title>The Global Catalogue of Microorganisms (GCM) 10K type strain sequencing project: providing services to taxonomists for standard genome sequencing and annotation.</title>
        <authorList>
            <consortium name="The Broad Institute Genomics Platform"/>
            <consortium name="The Broad Institute Genome Sequencing Center for Infectious Disease"/>
            <person name="Wu L."/>
            <person name="Ma J."/>
        </authorList>
    </citation>
    <scope>NUCLEOTIDE SEQUENCE [LARGE SCALE GENOMIC DNA]</scope>
    <source>
        <strain evidence="5 6">JCM 9383</strain>
    </source>
</reference>
<dbReference type="CDD" id="cd01948">
    <property type="entry name" value="EAL"/>
    <property type="match status" value="1"/>
</dbReference>
<dbReference type="SMART" id="SM00052">
    <property type="entry name" value="EAL"/>
    <property type="match status" value="1"/>
</dbReference>
<feature type="domain" description="PAC" evidence="2">
    <location>
        <begin position="208"/>
        <end position="259"/>
    </location>
</feature>
<dbReference type="InterPro" id="IPR035965">
    <property type="entry name" value="PAS-like_dom_sf"/>
</dbReference>
<evidence type="ECO:0000259" key="2">
    <source>
        <dbReference type="PROSITE" id="PS50113"/>
    </source>
</evidence>
<organism evidence="5 6">
    <name type="scientific">Saccharopolyspora taberi</name>
    <dbReference type="NCBI Taxonomy" id="60895"/>
    <lineage>
        <taxon>Bacteria</taxon>
        <taxon>Bacillati</taxon>
        <taxon>Actinomycetota</taxon>
        <taxon>Actinomycetes</taxon>
        <taxon>Pseudonocardiales</taxon>
        <taxon>Pseudonocardiaceae</taxon>
        <taxon>Saccharopolyspora</taxon>
    </lineage>
</organism>
<dbReference type="PANTHER" id="PTHR44757">
    <property type="entry name" value="DIGUANYLATE CYCLASE DGCP"/>
    <property type="match status" value="1"/>
</dbReference>
<dbReference type="SUPFAM" id="SSF55785">
    <property type="entry name" value="PYP-like sensor domain (PAS domain)"/>
    <property type="match status" value="2"/>
</dbReference>
<comment type="caution">
    <text evidence="5">The sequence shown here is derived from an EMBL/GenBank/DDBJ whole genome shotgun (WGS) entry which is preliminary data.</text>
</comment>
<feature type="domain" description="EAL" evidence="3">
    <location>
        <begin position="427"/>
        <end position="681"/>
    </location>
</feature>
<evidence type="ECO:0000313" key="5">
    <source>
        <dbReference type="EMBL" id="GAA2821334.1"/>
    </source>
</evidence>
<gene>
    <name evidence="5" type="ORF">GCM10010470_65730</name>
</gene>
<dbReference type="SMART" id="SM00267">
    <property type="entry name" value="GGDEF"/>
    <property type="match status" value="1"/>
</dbReference>
<protein>
    <recommendedName>
        <fullName evidence="7">EAL domain-containing protein</fullName>
    </recommendedName>
</protein>
<name>A0ABN3VNW7_9PSEU</name>
<dbReference type="NCBIfam" id="TIGR00254">
    <property type="entry name" value="GGDEF"/>
    <property type="match status" value="1"/>
</dbReference>
<dbReference type="PROSITE" id="PS50112">
    <property type="entry name" value="PAS"/>
    <property type="match status" value="2"/>
</dbReference>
<dbReference type="CDD" id="cd01949">
    <property type="entry name" value="GGDEF"/>
    <property type="match status" value="1"/>
</dbReference>
<dbReference type="SUPFAM" id="SSF141868">
    <property type="entry name" value="EAL domain-like"/>
    <property type="match status" value="1"/>
</dbReference>
<evidence type="ECO:0000259" key="4">
    <source>
        <dbReference type="PROSITE" id="PS50887"/>
    </source>
</evidence>
<feature type="domain" description="PAS" evidence="1">
    <location>
        <begin position="133"/>
        <end position="188"/>
    </location>
</feature>
<dbReference type="InterPro" id="IPR000160">
    <property type="entry name" value="GGDEF_dom"/>
</dbReference>
<dbReference type="Gene3D" id="3.20.20.450">
    <property type="entry name" value="EAL domain"/>
    <property type="match status" value="1"/>
</dbReference>
<feature type="domain" description="PAS" evidence="1">
    <location>
        <begin position="25"/>
        <end position="54"/>
    </location>
</feature>
<evidence type="ECO:0008006" key="7">
    <source>
        <dbReference type="Google" id="ProtNLM"/>
    </source>
</evidence>
<dbReference type="Pfam" id="PF00563">
    <property type="entry name" value="EAL"/>
    <property type="match status" value="1"/>
</dbReference>
<dbReference type="PROSITE" id="PS50113">
    <property type="entry name" value="PAC"/>
    <property type="match status" value="2"/>
</dbReference>
<dbReference type="RefSeq" id="WP_344686286.1">
    <property type="nucleotide sequence ID" value="NZ_BAAAUX010000045.1"/>
</dbReference>
<evidence type="ECO:0000259" key="1">
    <source>
        <dbReference type="PROSITE" id="PS50112"/>
    </source>
</evidence>
<dbReference type="NCBIfam" id="TIGR00229">
    <property type="entry name" value="sensory_box"/>
    <property type="match status" value="2"/>
</dbReference>
<dbReference type="InterPro" id="IPR000014">
    <property type="entry name" value="PAS"/>
</dbReference>
<dbReference type="InterPro" id="IPR052155">
    <property type="entry name" value="Biofilm_reg_signaling"/>
</dbReference>
<accession>A0ABN3VNW7</accession>
<dbReference type="Gene3D" id="3.30.450.20">
    <property type="entry name" value="PAS domain"/>
    <property type="match status" value="2"/>
</dbReference>
<dbReference type="Pfam" id="PF00990">
    <property type="entry name" value="GGDEF"/>
    <property type="match status" value="1"/>
</dbReference>
<feature type="domain" description="PAC" evidence="2">
    <location>
        <begin position="83"/>
        <end position="135"/>
    </location>
</feature>
<keyword evidence="6" id="KW-1185">Reference proteome</keyword>
<dbReference type="InterPro" id="IPR035919">
    <property type="entry name" value="EAL_sf"/>
</dbReference>
<sequence>MVDAGVHTDRDLIGELGLSLRDYAIYTLDPAGVVTSWNAGAEEILGAPAADVIGGLADVYTAEQVEAGHAQWILDRAREQGTHIDEGWRVRRDGNRFWAHVVTTALWSSTGELRGYAKVMRDDTEMHSRLESSRQLFRDLYGLTPVAICLFDRFGYVLDCNDAMCELLGHSAADMRGRHITTMICADDPGFEMLAEAFRSGNPPDEPKVQEWSLTRADGRRVYCEVHIASSEQPNGEPFWLAVYEDVTHRHQEAEALRYWARHDELTGLWNRAAVPELLADAHPERAAVLYCDIRNFNRINESLGYAAGDDVLIAMARRLEANLPEGWSVARAAADEFAVICPDVDAAGGLPAVATTVSGLMRATLPVRGQVVQVAALIGVAVAGDSGGRGEDLLRVASASALKAKKYGHTSIAVAGPTLIGSLDGQLRMETELRRALDEDRLVLHYQPSVSADGTIVSAEALVRWPHPERGLLTPVDFLPIAAQSGMLADLDAWALRTALREAASWPTPPTGQPVSVSVNLAELMPGFTVFTDLIERAVADSGIDWNRIVLELVETAIVDLPSRMRAAMSALRDRGVRFAVDDFGTGYSSLTRIRQFPAQIIKIDRTFIDEIAGSTYDYVLVRTVTELARALGCSTVAEGVETVEQFDVLRSIPVDAYQGWLFSRAVPGGELAELIRSGPLKTFK</sequence>
<evidence type="ECO:0000313" key="6">
    <source>
        <dbReference type="Proteomes" id="UP001500979"/>
    </source>
</evidence>
<dbReference type="SMART" id="SM00091">
    <property type="entry name" value="PAS"/>
    <property type="match status" value="2"/>
</dbReference>
<dbReference type="EMBL" id="BAAAUX010000045">
    <property type="protein sequence ID" value="GAA2821334.1"/>
    <property type="molecule type" value="Genomic_DNA"/>
</dbReference>
<dbReference type="InterPro" id="IPR001633">
    <property type="entry name" value="EAL_dom"/>
</dbReference>
<dbReference type="Gene3D" id="3.30.70.270">
    <property type="match status" value="1"/>
</dbReference>
<dbReference type="SUPFAM" id="SSF55073">
    <property type="entry name" value="Nucleotide cyclase"/>
    <property type="match status" value="1"/>
</dbReference>